<dbReference type="PROSITE" id="PS00369">
    <property type="entry name" value="PTS_HPR_HIS"/>
    <property type="match status" value="1"/>
</dbReference>
<reference evidence="6 7" key="1">
    <citation type="submission" date="2015-03" db="EMBL/GenBank/DDBJ databases">
        <title>Caedibacter varicaedens, whole genome shotgun sequence.</title>
        <authorList>
            <person name="Suzuki H."/>
            <person name="Dapper A.L."/>
            <person name="Gibson A.K."/>
            <person name="Jackson C."/>
            <person name="Lee H."/>
            <person name="Pejaver V.R."/>
            <person name="Doak T."/>
            <person name="Lynch M."/>
        </authorList>
    </citation>
    <scope>NUCLEOTIDE SEQUENCE [LARGE SCALE GENOMIC DNA]</scope>
</reference>
<dbReference type="PRINTS" id="PR00107">
    <property type="entry name" value="PHOSPHOCPHPR"/>
</dbReference>
<keyword evidence="7" id="KW-1185">Reference proteome</keyword>
<dbReference type="PANTHER" id="PTHR33705:SF2">
    <property type="entry name" value="PHOSPHOCARRIER PROTEIN NPR"/>
    <property type="match status" value="1"/>
</dbReference>
<keyword evidence="3" id="KW-0963">Cytoplasm</keyword>
<evidence type="ECO:0000256" key="2">
    <source>
        <dbReference type="ARBA" id="ARBA00010736"/>
    </source>
</evidence>
<organism evidence="6 7">
    <name type="scientific">Caedimonas varicaedens</name>
    <dbReference type="NCBI Taxonomy" id="1629334"/>
    <lineage>
        <taxon>Bacteria</taxon>
        <taxon>Pseudomonadati</taxon>
        <taxon>Pseudomonadota</taxon>
        <taxon>Alphaproteobacteria</taxon>
        <taxon>Holosporales</taxon>
        <taxon>Caedimonadaceae</taxon>
        <taxon>Caedimonas</taxon>
    </lineage>
</organism>
<dbReference type="PROSITE" id="PS51350">
    <property type="entry name" value="PTS_HPR_DOM"/>
    <property type="match status" value="1"/>
</dbReference>
<dbReference type="AlphaFoldDB" id="A0A0K8MEJ2"/>
<keyword evidence="4" id="KW-0598">Phosphotransferase system</keyword>
<dbReference type="STRING" id="1629334.Cva_01562"/>
<dbReference type="Pfam" id="PF00381">
    <property type="entry name" value="PTS-HPr"/>
    <property type="match status" value="1"/>
</dbReference>
<evidence type="ECO:0000313" key="7">
    <source>
        <dbReference type="Proteomes" id="UP000036771"/>
    </source>
</evidence>
<evidence type="ECO:0000256" key="1">
    <source>
        <dbReference type="ARBA" id="ARBA00004496"/>
    </source>
</evidence>
<dbReference type="PANTHER" id="PTHR33705">
    <property type="entry name" value="PHOSPHOCARRIER PROTEIN HPR"/>
    <property type="match status" value="1"/>
</dbReference>
<accession>A0A0K8MEJ2</accession>
<comment type="caution">
    <text evidence="6">The sequence shown here is derived from an EMBL/GenBank/DDBJ whole genome shotgun (WGS) entry which is preliminary data.</text>
</comment>
<name>A0A0K8MEJ2_9PROT</name>
<evidence type="ECO:0000256" key="3">
    <source>
        <dbReference type="ARBA" id="ARBA00022490"/>
    </source>
</evidence>
<dbReference type="InterPro" id="IPR035895">
    <property type="entry name" value="HPr-like_sf"/>
</dbReference>
<dbReference type="OrthoDB" id="9798965at2"/>
<dbReference type="InterPro" id="IPR002114">
    <property type="entry name" value="PTS_HPr_Ser_P_site"/>
</dbReference>
<dbReference type="CDD" id="cd00367">
    <property type="entry name" value="PTS-HPr_like"/>
    <property type="match status" value="1"/>
</dbReference>
<dbReference type="EMBL" id="BBVC01000099">
    <property type="protein sequence ID" value="GAO98892.1"/>
    <property type="molecule type" value="Genomic_DNA"/>
</dbReference>
<dbReference type="InterPro" id="IPR001020">
    <property type="entry name" value="PTS_HPr_His_P_site"/>
</dbReference>
<dbReference type="Proteomes" id="UP000036771">
    <property type="component" value="Unassembled WGS sequence"/>
</dbReference>
<dbReference type="InterPro" id="IPR000032">
    <property type="entry name" value="HPr-like"/>
</dbReference>
<comment type="subcellular location">
    <subcellularLocation>
        <location evidence="1">Cytoplasm</location>
    </subcellularLocation>
</comment>
<comment type="similarity">
    <text evidence="2">Belongs to the HPr family.</text>
</comment>
<dbReference type="PROSITE" id="PS00589">
    <property type="entry name" value="PTS_HPR_SER"/>
    <property type="match status" value="1"/>
</dbReference>
<dbReference type="SUPFAM" id="SSF55594">
    <property type="entry name" value="HPr-like"/>
    <property type="match status" value="1"/>
</dbReference>
<protein>
    <submittedName>
        <fullName evidence="6">Phosphocarrier protein NPr</fullName>
    </submittedName>
</protein>
<evidence type="ECO:0000256" key="4">
    <source>
        <dbReference type="ARBA" id="ARBA00022683"/>
    </source>
</evidence>
<evidence type="ECO:0000313" key="6">
    <source>
        <dbReference type="EMBL" id="GAO98892.1"/>
    </source>
</evidence>
<proteinExistence type="inferred from homology"/>
<dbReference type="Gene3D" id="3.30.1340.10">
    <property type="entry name" value="HPr-like"/>
    <property type="match status" value="1"/>
</dbReference>
<dbReference type="NCBIfam" id="TIGR01003">
    <property type="entry name" value="PTS_HPr_family"/>
    <property type="match status" value="1"/>
</dbReference>
<dbReference type="GO" id="GO:0005737">
    <property type="term" value="C:cytoplasm"/>
    <property type="evidence" value="ECO:0007669"/>
    <property type="project" value="UniProtKB-SubCell"/>
</dbReference>
<feature type="domain" description="HPr" evidence="5">
    <location>
        <begin position="1"/>
        <end position="92"/>
    </location>
</feature>
<dbReference type="GO" id="GO:0009401">
    <property type="term" value="P:phosphoenolpyruvate-dependent sugar phosphotransferase system"/>
    <property type="evidence" value="ECO:0007669"/>
    <property type="project" value="UniProtKB-KW"/>
</dbReference>
<sequence>MSEITIKQWVTLENAKGLHARAAAKFVKVSCSFEADAQVKSGDIIVSGRSIMGLLMLAATKGTKLEIYTSGRDAEALMKALQELICHRFNEEN</sequence>
<evidence type="ECO:0000259" key="5">
    <source>
        <dbReference type="PROSITE" id="PS51350"/>
    </source>
</evidence>
<dbReference type="InterPro" id="IPR050399">
    <property type="entry name" value="HPr"/>
</dbReference>
<gene>
    <name evidence="6" type="primary">ptsO</name>
    <name evidence="6" type="ORF">Cva_01562</name>
</gene>